<reference evidence="2 3" key="1">
    <citation type="submission" date="2021-06" db="EMBL/GenBank/DDBJ databases">
        <title>Caerostris extrusa draft genome.</title>
        <authorList>
            <person name="Kono N."/>
            <person name="Arakawa K."/>
        </authorList>
    </citation>
    <scope>NUCLEOTIDE SEQUENCE [LARGE SCALE GENOMIC DNA]</scope>
</reference>
<dbReference type="EMBL" id="BPLR01010099">
    <property type="protein sequence ID" value="GIY36855.1"/>
    <property type="molecule type" value="Genomic_DNA"/>
</dbReference>
<feature type="region of interest" description="Disordered" evidence="1">
    <location>
        <begin position="1"/>
        <end position="24"/>
    </location>
</feature>
<comment type="caution">
    <text evidence="2">The sequence shown here is derived from an EMBL/GenBank/DDBJ whole genome shotgun (WGS) entry which is preliminary data.</text>
</comment>
<protein>
    <submittedName>
        <fullName evidence="2">Uncharacterized protein</fullName>
    </submittedName>
</protein>
<gene>
    <name evidence="2" type="primary">AVEN_50628_1</name>
    <name evidence="2" type="ORF">CEXT_182771</name>
</gene>
<accession>A0AAV4SRZ1</accession>
<sequence length="206" mass="23903">MEEKGDTTATSSGRTDDGGSKWGSRNKRLVKKKMTLMHLLKVICSSQQTCIEWLKSKCLIPKVMFCPNCSHRMKFEAQESALDGFVWICKDCKVNPPQCSTRHGSWLEDKDLSLVDILLFTYLWCHGFNEARIRKETNLEPEIIRQWNQMYIEICEAIQKKDAMLEENSIDENVMKINSQSPVSAWRKKNKLKDSFLEFLKEADSL</sequence>
<name>A0AAV4SRZ1_CAEEX</name>
<evidence type="ECO:0000313" key="3">
    <source>
        <dbReference type="Proteomes" id="UP001054945"/>
    </source>
</evidence>
<proteinExistence type="predicted"/>
<dbReference type="Proteomes" id="UP001054945">
    <property type="component" value="Unassembled WGS sequence"/>
</dbReference>
<evidence type="ECO:0000256" key="1">
    <source>
        <dbReference type="SAM" id="MobiDB-lite"/>
    </source>
</evidence>
<keyword evidence="3" id="KW-1185">Reference proteome</keyword>
<dbReference type="AlphaFoldDB" id="A0AAV4SRZ1"/>
<organism evidence="2 3">
    <name type="scientific">Caerostris extrusa</name>
    <name type="common">Bark spider</name>
    <name type="synonym">Caerostris bankana</name>
    <dbReference type="NCBI Taxonomy" id="172846"/>
    <lineage>
        <taxon>Eukaryota</taxon>
        <taxon>Metazoa</taxon>
        <taxon>Ecdysozoa</taxon>
        <taxon>Arthropoda</taxon>
        <taxon>Chelicerata</taxon>
        <taxon>Arachnida</taxon>
        <taxon>Araneae</taxon>
        <taxon>Araneomorphae</taxon>
        <taxon>Entelegynae</taxon>
        <taxon>Araneoidea</taxon>
        <taxon>Araneidae</taxon>
        <taxon>Caerostris</taxon>
    </lineage>
</organism>
<evidence type="ECO:0000313" key="2">
    <source>
        <dbReference type="EMBL" id="GIY36855.1"/>
    </source>
</evidence>